<dbReference type="EMBL" id="WMJY01000031">
    <property type="protein sequence ID" value="MTH30576.1"/>
    <property type="molecule type" value="Genomic_DNA"/>
</dbReference>
<reference evidence="2 3" key="1">
    <citation type="journal article" date="2006" name="Int. J. Syst. Evol. Microbiol.">
        <title>Myroides pelagicus sp. nov., isolated from seawater in Thailand.</title>
        <authorList>
            <person name="Yoon J."/>
            <person name="Maneerat S."/>
            <person name="Kawai F."/>
            <person name="Yokota A."/>
        </authorList>
    </citation>
    <scope>NUCLEOTIDE SEQUENCE [LARGE SCALE GENOMIC DNA]</scope>
    <source>
        <strain evidence="2 3">SM1T</strain>
    </source>
</reference>
<dbReference type="InterPro" id="IPR009061">
    <property type="entry name" value="DNA-bd_dom_put_sf"/>
</dbReference>
<organism evidence="2 3">
    <name type="scientific">Myroides pelagicus</name>
    <dbReference type="NCBI Taxonomy" id="270914"/>
    <lineage>
        <taxon>Bacteria</taxon>
        <taxon>Pseudomonadati</taxon>
        <taxon>Bacteroidota</taxon>
        <taxon>Flavobacteriia</taxon>
        <taxon>Flavobacteriales</taxon>
        <taxon>Flavobacteriaceae</taxon>
        <taxon>Myroides</taxon>
    </lineage>
</organism>
<dbReference type="Proteomes" id="UP000488936">
    <property type="component" value="Unassembled WGS sequence"/>
</dbReference>
<name>A0A7K1GP07_9FLAO</name>
<evidence type="ECO:0000313" key="2">
    <source>
        <dbReference type="EMBL" id="MTH30576.1"/>
    </source>
</evidence>
<dbReference type="SUPFAM" id="SSF46955">
    <property type="entry name" value="Putative DNA-binding domain"/>
    <property type="match status" value="1"/>
</dbReference>
<keyword evidence="3" id="KW-1185">Reference proteome</keyword>
<accession>A0A7K1GP07</accession>
<dbReference type="Pfam" id="PF12728">
    <property type="entry name" value="HTH_17"/>
    <property type="match status" value="1"/>
</dbReference>
<dbReference type="OrthoDB" id="1524679at2"/>
<comment type="caution">
    <text evidence="2">The sequence shown here is derived from an EMBL/GenBank/DDBJ whole genome shotgun (WGS) entry which is preliminary data.</text>
</comment>
<dbReference type="PANTHER" id="PTHR34585:SF22">
    <property type="entry name" value="HELIX-TURN-HELIX DOMAIN-CONTAINING PROTEIN"/>
    <property type="match status" value="1"/>
</dbReference>
<dbReference type="InterPro" id="IPR041657">
    <property type="entry name" value="HTH_17"/>
</dbReference>
<feature type="domain" description="Helix-turn-helix" evidence="1">
    <location>
        <begin position="41"/>
        <end position="89"/>
    </location>
</feature>
<evidence type="ECO:0000313" key="3">
    <source>
        <dbReference type="Proteomes" id="UP000488936"/>
    </source>
</evidence>
<evidence type="ECO:0000259" key="1">
    <source>
        <dbReference type="Pfam" id="PF12728"/>
    </source>
</evidence>
<dbReference type="AlphaFoldDB" id="A0A7K1GP07"/>
<dbReference type="RefSeq" id="WP_155036558.1">
    <property type="nucleotide sequence ID" value="NZ_JAYMMG010000041.1"/>
</dbReference>
<dbReference type="PANTHER" id="PTHR34585">
    <property type="match status" value="1"/>
</dbReference>
<protein>
    <submittedName>
        <fullName evidence="2">Helix-turn-helix domain-containing protein</fullName>
    </submittedName>
</protein>
<sequence length="97" mass="11223">MNVNQVEFLSWMDRITKKIDTLSQSITQLPITKLSSDGEQLLDNKDVLDILKISNRSLQRYRSNKTLPYYKIQGKVYYKLSDITAIINQSLSKPINS</sequence>
<proteinExistence type="predicted"/>
<gene>
    <name evidence="2" type="ORF">GJV77_11775</name>
</gene>